<dbReference type="OrthoDB" id="1679451at2"/>
<keyword evidence="3" id="KW-1185">Reference proteome</keyword>
<feature type="transmembrane region" description="Helical" evidence="1">
    <location>
        <begin position="125"/>
        <end position="147"/>
    </location>
</feature>
<reference evidence="2 3" key="1">
    <citation type="submission" date="2019-04" db="EMBL/GenBank/DDBJ databases">
        <title>Lampropedia sp YIM MLB12 draf genome.</title>
        <authorList>
            <person name="Wang Y.-X."/>
        </authorList>
    </citation>
    <scope>NUCLEOTIDE SEQUENCE [LARGE SCALE GENOMIC DNA]</scope>
    <source>
        <strain evidence="2 3">YIM MLB12</strain>
    </source>
</reference>
<feature type="transmembrane region" description="Helical" evidence="1">
    <location>
        <begin position="159"/>
        <end position="181"/>
    </location>
</feature>
<feature type="transmembrane region" description="Helical" evidence="1">
    <location>
        <begin position="54"/>
        <end position="73"/>
    </location>
</feature>
<sequence>MPWIPQAPDSKTLRISRILQTTQLVTGLIFIPILFLLCRRLPVHVGWENGFFEVLQNVVLGVGMLASLLMAVLRRQHVQRNFWLGISLVWLLMLGRELSWGAVFLTPAGFGPISGPYFSSQLLPYRPAIAAIGFGILAIALLLIALAKPLGLLRCAWQRIALLPWAYGLCMLISAAIGTAAEGKLGSFGHDWSNAQVVEEGFELLAYYFLLRAQIWSFTRWLKP</sequence>
<feature type="transmembrane region" description="Helical" evidence="1">
    <location>
        <begin position="82"/>
        <end position="105"/>
    </location>
</feature>
<name>A0A4S5BVQ6_9BURK</name>
<keyword evidence="1" id="KW-1133">Transmembrane helix</keyword>
<organism evidence="2 3">
    <name type="scientific">Lampropedia aestuarii</name>
    <dbReference type="NCBI Taxonomy" id="2562762"/>
    <lineage>
        <taxon>Bacteria</taxon>
        <taxon>Pseudomonadati</taxon>
        <taxon>Pseudomonadota</taxon>
        <taxon>Betaproteobacteria</taxon>
        <taxon>Burkholderiales</taxon>
        <taxon>Comamonadaceae</taxon>
        <taxon>Lampropedia</taxon>
    </lineage>
</organism>
<comment type="caution">
    <text evidence="2">The sequence shown here is derived from an EMBL/GenBank/DDBJ whole genome shotgun (WGS) entry which is preliminary data.</text>
</comment>
<evidence type="ECO:0000313" key="3">
    <source>
        <dbReference type="Proteomes" id="UP000306236"/>
    </source>
</evidence>
<keyword evidence="1" id="KW-0472">Membrane</keyword>
<keyword evidence="1" id="KW-0812">Transmembrane</keyword>
<proteinExistence type="predicted"/>
<feature type="transmembrane region" description="Helical" evidence="1">
    <location>
        <begin position="21"/>
        <end position="42"/>
    </location>
</feature>
<evidence type="ECO:0000313" key="2">
    <source>
        <dbReference type="EMBL" id="THJ35261.1"/>
    </source>
</evidence>
<dbReference type="EMBL" id="SSWX01000004">
    <property type="protein sequence ID" value="THJ35261.1"/>
    <property type="molecule type" value="Genomic_DNA"/>
</dbReference>
<accession>A0A4S5BVQ6</accession>
<evidence type="ECO:0000256" key="1">
    <source>
        <dbReference type="SAM" id="Phobius"/>
    </source>
</evidence>
<dbReference type="Proteomes" id="UP000306236">
    <property type="component" value="Unassembled WGS sequence"/>
</dbReference>
<dbReference type="AlphaFoldDB" id="A0A4S5BVQ6"/>
<gene>
    <name evidence="2" type="ORF">E8K88_04525</name>
</gene>
<protein>
    <submittedName>
        <fullName evidence="2">Uncharacterized protein</fullName>
    </submittedName>
</protein>
<dbReference type="RefSeq" id="WP_136405458.1">
    <property type="nucleotide sequence ID" value="NZ_SSWX01000004.1"/>
</dbReference>